<comment type="caution">
    <text evidence="1">The sequence shown here is derived from an EMBL/GenBank/DDBJ whole genome shotgun (WGS) entry which is preliminary data.</text>
</comment>
<organism evidence="1">
    <name type="scientific">marine sediment metagenome</name>
    <dbReference type="NCBI Taxonomy" id="412755"/>
    <lineage>
        <taxon>unclassified sequences</taxon>
        <taxon>metagenomes</taxon>
        <taxon>ecological metagenomes</taxon>
    </lineage>
</organism>
<proteinExistence type="predicted"/>
<dbReference type="AlphaFoldDB" id="A0A0F9N892"/>
<dbReference type="EMBL" id="LAZR01007477">
    <property type="protein sequence ID" value="KKM85005.1"/>
    <property type="molecule type" value="Genomic_DNA"/>
</dbReference>
<reference evidence="1" key="1">
    <citation type="journal article" date="2015" name="Nature">
        <title>Complex archaea that bridge the gap between prokaryotes and eukaryotes.</title>
        <authorList>
            <person name="Spang A."/>
            <person name="Saw J.H."/>
            <person name="Jorgensen S.L."/>
            <person name="Zaremba-Niedzwiedzka K."/>
            <person name="Martijn J."/>
            <person name="Lind A.E."/>
            <person name="van Eijk R."/>
            <person name="Schleper C."/>
            <person name="Guy L."/>
            <person name="Ettema T.J."/>
        </authorList>
    </citation>
    <scope>NUCLEOTIDE SEQUENCE</scope>
</reference>
<accession>A0A0F9N892</accession>
<gene>
    <name evidence="1" type="ORF">LCGC14_1293400</name>
</gene>
<name>A0A0F9N892_9ZZZZ</name>
<protein>
    <submittedName>
        <fullName evidence="1">Uncharacterized protein</fullName>
    </submittedName>
</protein>
<evidence type="ECO:0000313" key="1">
    <source>
        <dbReference type="EMBL" id="KKM85005.1"/>
    </source>
</evidence>
<sequence length="40" mass="4649">MRVTALDGRIDIQFPRDFSALSKQRLQRGIEAFLEALEEK</sequence>